<dbReference type="Proteomes" id="UP000800038">
    <property type="component" value="Unassembled WGS sequence"/>
</dbReference>
<evidence type="ECO:0008006" key="5">
    <source>
        <dbReference type="Google" id="ProtNLM"/>
    </source>
</evidence>
<evidence type="ECO:0000313" key="3">
    <source>
        <dbReference type="EMBL" id="KAF1948069.1"/>
    </source>
</evidence>
<gene>
    <name evidence="3" type="ORF">EJ02DRAFT_461571</name>
</gene>
<dbReference type="AlphaFoldDB" id="A0A6A5T8M3"/>
<dbReference type="Gene3D" id="2.120.10.70">
    <property type="entry name" value="Fucose-specific lectin"/>
    <property type="match status" value="1"/>
</dbReference>
<evidence type="ECO:0000256" key="1">
    <source>
        <dbReference type="SAM" id="MobiDB-lite"/>
    </source>
</evidence>
<proteinExistence type="predicted"/>
<evidence type="ECO:0000256" key="2">
    <source>
        <dbReference type="SAM" id="Phobius"/>
    </source>
</evidence>
<keyword evidence="4" id="KW-1185">Reference proteome</keyword>
<organism evidence="3 4">
    <name type="scientific">Clathrospora elynae</name>
    <dbReference type="NCBI Taxonomy" id="706981"/>
    <lineage>
        <taxon>Eukaryota</taxon>
        <taxon>Fungi</taxon>
        <taxon>Dikarya</taxon>
        <taxon>Ascomycota</taxon>
        <taxon>Pezizomycotina</taxon>
        <taxon>Dothideomycetes</taxon>
        <taxon>Pleosporomycetidae</taxon>
        <taxon>Pleosporales</taxon>
        <taxon>Diademaceae</taxon>
        <taxon>Clathrospora</taxon>
    </lineage>
</organism>
<feature type="transmembrane region" description="Helical" evidence="2">
    <location>
        <begin position="174"/>
        <end position="200"/>
    </location>
</feature>
<keyword evidence="2" id="KW-0812">Transmembrane</keyword>
<reference evidence="3" key="1">
    <citation type="journal article" date="2020" name="Stud. Mycol.">
        <title>101 Dothideomycetes genomes: a test case for predicting lifestyles and emergence of pathogens.</title>
        <authorList>
            <person name="Haridas S."/>
            <person name="Albert R."/>
            <person name="Binder M."/>
            <person name="Bloem J."/>
            <person name="Labutti K."/>
            <person name="Salamov A."/>
            <person name="Andreopoulos B."/>
            <person name="Baker S."/>
            <person name="Barry K."/>
            <person name="Bills G."/>
            <person name="Bluhm B."/>
            <person name="Cannon C."/>
            <person name="Castanera R."/>
            <person name="Culley D."/>
            <person name="Daum C."/>
            <person name="Ezra D."/>
            <person name="Gonzalez J."/>
            <person name="Henrissat B."/>
            <person name="Kuo A."/>
            <person name="Liang C."/>
            <person name="Lipzen A."/>
            <person name="Lutzoni F."/>
            <person name="Magnuson J."/>
            <person name="Mondo S."/>
            <person name="Nolan M."/>
            <person name="Ohm R."/>
            <person name="Pangilinan J."/>
            <person name="Park H.-J."/>
            <person name="Ramirez L."/>
            <person name="Alfaro M."/>
            <person name="Sun H."/>
            <person name="Tritt A."/>
            <person name="Yoshinaga Y."/>
            <person name="Zwiers L.-H."/>
            <person name="Turgeon B."/>
            <person name="Goodwin S."/>
            <person name="Spatafora J."/>
            <person name="Crous P."/>
            <person name="Grigoriev I."/>
        </authorList>
    </citation>
    <scope>NUCLEOTIDE SEQUENCE</scope>
    <source>
        <strain evidence="3">CBS 161.51</strain>
    </source>
</reference>
<keyword evidence="2" id="KW-0472">Membrane</keyword>
<feature type="compositionally biased region" description="Polar residues" evidence="1">
    <location>
        <begin position="123"/>
        <end position="134"/>
    </location>
</feature>
<feature type="compositionally biased region" description="Basic and acidic residues" evidence="1">
    <location>
        <begin position="1"/>
        <end position="20"/>
    </location>
</feature>
<name>A0A6A5T8M3_9PLEO</name>
<evidence type="ECO:0000313" key="4">
    <source>
        <dbReference type="Proteomes" id="UP000800038"/>
    </source>
</evidence>
<feature type="compositionally biased region" description="Basic and acidic residues" evidence="1">
    <location>
        <begin position="72"/>
        <end position="87"/>
    </location>
</feature>
<dbReference type="EMBL" id="ML975997">
    <property type="protein sequence ID" value="KAF1948069.1"/>
    <property type="molecule type" value="Genomic_DNA"/>
</dbReference>
<feature type="compositionally biased region" description="Polar residues" evidence="1">
    <location>
        <begin position="28"/>
        <end position="47"/>
    </location>
</feature>
<sequence length="591" mass="65917">MDRREEYRDDMSSPRSHTDRQWSPPPQFQENDQTYAAQASSQTYSNPNSPPAVSPQLNDFEQPEYHQQPQPQHHEAYQEGYSTEKETPYATREALGSPTPDYSGPQVVPGQFTHYPHGGRPMSPSSQGGTTLMSPQLRPYGFKEHVDPSDGPESYRPPVPPKDDRKCGMKKRTFFILIGCVVIWILALALGLGLGLGLGLKKKSSAETMDPFCRTKPELCIGGTLNADYFSKKGAFNGTGIALAGESWNKGQRRIFTLYFQHHTGDIRFMQYSTDRKWDGGTKAQTVASDAKNASPISAVAFAVNHTQYFHIFYVDTNNTIKQVTLSNATNIWEPGPLSDLNLKAFDSPSIGLQACWKGNYYGDSDFTKFPTASGLNNTQPFADIQGMNIWFAIDDSTFQQYAWYDGQDIWVPIQKWSGFNGHAGVGCYSWGEGTTTYAMMSNKDNDVEFWWKDTNTTTVSEVDHPINSWQNATDATIRDVYPSSSFGYTSYFYAQMADKSFKGYNVTYQAENTTFVEDSTFSITNPVGPVTGLGGTHLSVTSFAEKDSSLKTLWDSLYVFFQTEGDDITAFTRPMAGGEWSQGSLDIPDE</sequence>
<dbReference type="SUPFAM" id="SSF89372">
    <property type="entry name" value="Fucose-specific lectin"/>
    <property type="match status" value="1"/>
</dbReference>
<dbReference type="OrthoDB" id="3923199at2759"/>
<accession>A0A6A5T8M3</accession>
<feature type="region of interest" description="Disordered" evidence="1">
    <location>
        <begin position="1"/>
        <end position="164"/>
    </location>
</feature>
<keyword evidence="2" id="KW-1133">Transmembrane helix</keyword>
<protein>
    <recommendedName>
        <fullName evidence="5">Fucose-specific lectin</fullName>
    </recommendedName>
</protein>